<sequence>MPAAGYSGTPLPKKLGLKDGQTVAFCDLPESQRDLLKAANFVALEEVRDWRTLKGRTFDFIHLFTKSAATVVDALPVLRDRIKPDGMIWVSWPKKASKVPTDLTEDTIRNRALADVLVDVKVCAVDDIWSGLKLVIRKELRAGHCNAVPV</sequence>
<dbReference type="STRING" id="364200.SAMN04488515_2027"/>
<evidence type="ECO:0000313" key="2">
    <source>
        <dbReference type="Proteomes" id="UP000199167"/>
    </source>
</evidence>
<dbReference type="AlphaFoldDB" id="A0A1I0QMG5"/>
<name>A0A1I0QMG5_9RHOB</name>
<dbReference type="OrthoDB" id="9800461at2"/>
<accession>A0A1I0QMG5</accession>
<organism evidence="1 2">
    <name type="scientific">Cognatiyoonia koreensis</name>
    <dbReference type="NCBI Taxonomy" id="364200"/>
    <lineage>
        <taxon>Bacteria</taxon>
        <taxon>Pseudomonadati</taxon>
        <taxon>Pseudomonadota</taxon>
        <taxon>Alphaproteobacteria</taxon>
        <taxon>Rhodobacterales</taxon>
        <taxon>Paracoccaceae</taxon>
        <taxon>Cognatiyoonia</taxon>
    </lineage>
</organism>
<protein>
    <recommendedName>
        <fullName evidence="3">DUF3052 domain-containing protein</fullName>
    </recommendedName>
</protein>
<dbReference type="RefSeq" id="WP_089993454.1">
    <property type="nucleotide sequence ID" value="NZ_FOIZ01000001.1"/>
</dbReference>
<keyword evidence="2" id="KW-1185">Reference proteome</keyword>
<dbReference type="EMBL" id="FOIZ01000001">
    <property type="protein sequence ID" value="SEW28550.1"/>
    <property type="molecule type" value="Genomic_DNA"/>
</dbReference>
<gene>
    <name evidence="1" type="ORF">SAMN04488515_2027</name>
</gene>
<dbReference type="Proteomes" id="UP000199167">
    <property type="component" value="Unassembled WGS sequence"/>
</dbReference>
<proteinExistence type="predicted"/>
<reference evidence="1 2" key="1">
    <citation type="submission" date="2016-10" db="EMBL/GenBank/DDBJ databases">
        <authorList>
            <person name="de Groot N.N."/>
        </authorList>
    </citation>
    <scope>NUCLEOTIDE SEQUENCE [LARGE SCALE GENOMIC DNA]</scope>
    <source>
        <strain evidence="1 2">DSM 17925</strain>
    </source>
</reference>
<evidence type="ECO:0008006" key="3">
    <source>
        <dbReference type="Google" id="ProtNLM"/>
    </source>
</evidence>
<evidence type="ECO:0000313" key="1">
    <source>
        <dbReference type="EMBL" id="SEW28550.1"/>
    </source>
</evidence>